<dbReference type="Proteomes" id="UP000502065">
    <property type="component" value="Chromosome"/>
</dbReference>
<evidence type="ECO:0000313" key="2">
    <source>
        <dbReference type="Proteomes" id="UP000502065"/>
    </source>
</evidence>
<name>A0AAE7B2F3_9BACT</name>
<organism evidence="1 2">
    <name type="scientific">Arcobacter aquimarinus</name>
    <dbReference type="NCBI Taxonomy" id="1315211"/>
    <lineage>
        <taxon>Bacteria</taxon>
        <taxon>Pseudomonadati</taxon>
        <taxon>Campylobacterota</taxon>
        <taxon>Epsilonproteobacteria</taxon>
        <taxon>Campylobacterales</taxon>
        <taxon>Arcobacteraceae</taxon>
        <taxon>Arcobacter</taxon>
    </lineage>
</organism>
<protein>
    <submittedName>
        <fullName evidence="1">Uncharacterized protein</fullName>
    </submittedName>
</protein>
<keyword evidence="2" id="KW-1185">Reference proteome</keyword>
<gene>
    <name evidence="1" type="ORF">AAQM_1491</name>
</gene>
<evidence type="ECO:0000313" key="1">
    <source>
        <dbReference type="EMBL" id="QKE26238.1"/>
    </source>
</evidence>
<dbReference type="AlphaFoldDB" id="A0AAE7B2F3"/>
<reference evidence="1 2" key="1">
    <citation type="submission" date="2018-07" db="EMBL/GenBank/DDBJ databases">
        <title>Identification of phenol metabolism pathways in Arcobacter.</title>
        <authorList>
            <person name="Miller W.G."/>
            <person name="Yee E."/>
            <person name="Bono J.L."/>
        </authorList>
    </citation>
    <scope>NUCLEOTIDE SEQUENCE [LARGE SCALE GENOMIC DNA]</scope>
    <source>
        <strain evidence="1 2">W63</strain>
    </source>
</reference>
<dbReference type="KEGG" id="aaqi:AAQM_1491"/>
<dbReference type="EMBL" id="CP030944">
    <property type="protein sequence ID" value="QKE26238.1"/>
    <property type="molecule type" value="Genomic_DNA"/>
</dbReference>
<dbReference type="RefSeq" id="WP_171920691.1">
    <property type="nucleotide sequence ID" value="NZ_CBCSAE010000004.1"/>
</dbReference>
<sequence>MIHLEYIGSRAVISQHGISFKEGKKDKFIYLPYVYEILNSINSSYELNKKHSYQIKIDNLAYEKLYLYLISINPNINTEIEDRLNNYLNHLDEEEQEVSNRVSLSDFEKNVYISNLKLMRNYKIQRAKNKIFYFYCTKAIVEIIKTNKIKKIELPFSEKFWHVLKTIQGKLALEKITSNISTQEKDDILLINLTTNIY</sequence>
<proteinExistence type="predicted"/>
<accession>A0AAE7B2F3</accession>